<feature type="signal peptide" evidence="1">
    <location>
        <begin position="1"/>
        <end position="22"/>
    </location>
</feature>
<name>A0A7G7VJU4_9FIRM</name>
<reference evidence="2 3" key="1">
    <citation type="submission" date="2020-07" db="EMBL/GenBank/DDBJ databases">
        <title>Complete genome and description of Selenomonas timonensis sp. nov., a new bacterium isolated from a gingivitis subject.</title>
        <authorList>
            <person name="Antezack A."/>
        </authorList>
    </citation>
    <scope>NUCLEOTIDE SEQUENCE [LARGE SCALE GENOMIC DNA]</scope>
    <source>
        <strain evidence="2 3">Marseille-Q3039</strain>
    </source>
</reference>
<evidence type="ECO:0000313" key="2">
    <source>
        <dbReference type="EMBL" id="QNH54387.1"/>
    </source>
</evidence>
<dbReference type="Proteomes" id="UP000515480">
    <property type="component" value="Chromosome"/>
</dbReference>
<dbReference type="AlphaFoldDB" id="A0A7G7VJU4"/>
<keyword evidence="3" id="KW-1185">Reference proteome</keyword>
<dbReference type="EMBL" id="CP060204">
    <property type="protein sequence ID" value="QNH54387.1"/>
    <property type="molecule type" value="Genomic_DNA"/>
</dbReference>
<accession>A0A7G7VJU4</accession>
<protein>
    <recommendedName>
        <fullName evidence="4">Deacetylase PdaC domain-containing protein</fullName>
    </recommendedName>
</protein>
<gene>
    <name evidence="2" type="ORF">H1B31_11220</name>
</gene>
<evidence type="ECO:0000313" key="3">
    <source>
        <dbReference type="Proteomes" id="UP000515480"/>
    </source>
</evidence>
<evidence type="ECO:0008006" key="4">
    <source>
        <dbReference type="Google" id="ProtNLM"/>
    </source>
</evidence>
<organism evidence="2 3">
    <name type="scientific">Selenomonas timonae</name>
    <dbReference type="NCBI Taxonomy" id="2754044"/>
    <lineage>
        <taxon>Bacteria</taxon>
        <taxon>Bacillati</taxon>
        <taxon>Bacillota</taxon>
        <taxon>Negativicutes</taxon>
        <taxon>Selenomonadales</taxon>
        <taxon>Selenomonadaceae</taxon>
        <taxon>Selenomonas</taxon>
    </lineage>
</organism>
<dbReference type="RefSeq" id="WP_185980381.1">
    <property type="nucleotide sequence ID" value="NZ_CP060204.1"/>
</dbReference>
<proteinExistence type="predicted"/>
<evidence type="ECO:0000256" key="1">
    <source>
        <dbReference type="SAM" id="SignalP"/>
    </source>
</evidence>
<feature type="chain" id="PRO_5029009722" description="Deacetylase PdaC domain-containing protein" evidence="1">
    <location>
        <begin position="23"/>
        <end position="208"/>
    </location>
</feature>
<dbReference type="KEGG" id="stim:H1B31_11220"/>
<keyword evidence="1" id="KW-0732">Signal</keyword>
<sequence length="208" mass="23147">MKFRALLLALVLVITVSGTTSAAVTEHRESTTNLSIAYPVLSLEDAAVANLINADMEALAASVRSAYESGAFYRGEFGYRVHLDDDNFLSVTFTDLRYELRGNQPTRHDYGYVYYKKTGQRLPLAFFVHVTPSDLDGEAVNGHLYNEQGRNTPIQPEKSVREVPTNYFLGGRGYVCPIFQAGELTASTGPTYILLDASIIDYFNRKNK</sequence>